<dbReference type="OrthoDB" id="7066136at2"/>
<keyword evidence="3" id="KW-1185">Reference proteome</keyword>
<comment type="caution">
    <text evidence="2">The sequence shown here is derived from an EMBL/GenBank/DDBJ whole genome shotgun (WGS) entry which is preliminary data.</text>
</comment>
<keyword evidence="1" id="KW-1133">Transmembrane helix</keyword>
<feature type="transmembrane region" description="Helical" evidence="1">
    <location>
        <begin position="42"/>
        <end position="61"/>
    </location>
</feature>
<evidence type="ECO:0000256" key="1">
    <source>
        <dbReference type="SAM" id="Phobius"/>
    </source>
</evidence>
<dbReference type="AlphaFoldDB" id="A0A0C1YJH2"/>
<evidence type="ECO:0000313" key="2">
    <source>
        <dbReference type="EMBL" id="KIF80662.1"/>
    </source>
</evidence>
<keyword evidence="1" id="KW-0472">Membrane</keyword>
<dbReference type="EMBL" id="JWJG01000028">
    <property type="protein sequence ID" value="KIF80662.1"/>
    <property type="molecule type" value="Genomic_DNA"/>
</dbReference>
<reference evidence="2 3" key="1">
    <citation type="submission" date="2014-12" db="EMBL/GenBank/DDBJ databases">
        <title>Denitrispirillum autotrophicum gen. nov., sp. nov., Denitrifying, Facultatively Autotrophic Bacteria Isolated from Rice Paddy Soil.</title>
        <authorList>
            <person name="Ishii S."/>
            <person name="Ashida N."/>
            <person name="Ohno H."/>
            <person name="Otsuka S."/>
            <person name="Yokota A."/>
            <person name="Senoo K."/>
        </authorList>
    </citation>
    <scope>NUCLEOTIDE SEQUENCE [LARGE SCALE GENOMIC DNA]</scope>
    <source>
        <strain evidence="2 3">TSA66</strain>
    </source>
</reference>
<gene>
    <name evidence="2" type="ORF">TSA66_07315</name>
</gene>
<sequence length="64" mass="7225">MNKQNAKGQRLAALFLLGNLLFNYPLLTLFNRADMVAGIPLLYLYVFGAWALLIVLLACVVERR</sequence>
<accession>A0A0C1YJH2</accession>
<organism evidence="2 3">
    <name type="scientific">Noviherbaspirillum autotrophicum</name>
    <dbReference type="NCBI Taxonomy" id="709839"/>
    <lineage>
        <taxon>Bacteria</taxon>
        <taxon>Pseudomonadati</taxon>
        <taxon>Pseudomonadota</taxon>
        <taxon>Betaproteobacteria</taxon>
        <taxon>Burkholderiales</taxon>
        <taxon>Oxalobacteraceae</taxon>
        <taxon>Noviherbaspirillum</taxon>
    </lineage>
</organism>
<protein>
    <submittedName>
        <fullName evidence="2">Uncharacterized protein</fullName>
    </submittedName>
</protein>
<proteinExistence type="predicted"/>
<evidence type="ECO:0000313" key="3">
    <source>
        <dbReference type="Proteomes" id="UP000031572"/>
    </source>
</evidence>
<dbReference type="STRING" id="709839.TSA66_07315"/>
<feature type="transmembrane region" description="Helical" evidence="1">
    <location>
        <begin position="12"/>
        <end position="30"/>
    </location>
</feature>
<keyword evidence="1" id="KW-0812">Transmembrane</keyword>
<name>A0A0C1YJH2_9BURK</name>
<dbReference type="Proteomes" id="UP000031572">
    <property type="component" value="Unassembled WGS sequence"/>
</dbReference>
<dbReference type="RefSeq" id="WP_040039560.1">
    <property type="nucleotide sequence ID" value="NZ_JWJG01000028.1"/>
</dbReference>